<dbReference type="EMBL" id="MU620899">
    <property type="protein sequence ID" value="KAI8582795.1"/>
    <property type="molecule type" value="Genomic_DNA"/>
</dbReference>
<keyword evidence="1" id="KW-1133">Transmembrane helix</keyword>
<comment type="caution">
    <text evidence="2">The sequence shown here is derived from an EMBL/GenBank/DDBJ whole genome shotgun (WGS) entry which is preliminary data.</text>
</comment>
<evidence type="ECO:0000313" key="2">
    <source>
        <dbReference type="EMBL" id="KAI8582795.1"/>
    </source>
</evidence>
<keyword evidence="1" id="KW-0812">Transmembrane</keyword>
<dbReference type="AlphaFoldDB" id="A0AAD5HFU7"/>
<protein>
    <submittedName>
        <fullName evidence="2">Uncharacterized protein</fullName>
    </submittedName>
</protein>
<reference evidence="2" key="2">
    <citation type="journal article" date="2022" name="Proc. Natl. Acad. Sci. U.S.A.">
        <title>Diploid-dominant life cycles characterize the early evolution of Fungi.</title>
        <authorList>
            <person name="Amses K.R."/>
            <person name="Simmons D.R."/>
            <person name="Longcore J.E."/>
            <person name="Mondo S.J."/>
            <person name="Seto K."/>
            <person name="Jeronimo G.H."/>
            <person name="Bonds A.E."/>
            <person name="Quandt C.A."/>
            <person name="Davis W.J."/>
            <person name="Chang Y."/>
            <person name="Federici B.A."/>
            <person name="Kuo A."/>
            <person name="LaButti K."/>
            <person name="Pangilinan J."/>
            <person name="Andreopoulos W."/>
            <person name="Tritt A."/>
            <person name="Riley R."/>
            <person name="Hundley H."/>
            <person name="Johnson J."/>
            <person name="Lipzen A."/>
            <person name="Barry K."/>
            <person name="Lang B.F."/>
            <person name="Cuomo C.A."/>
            <person name="Buchler N.E."/>
            <person name="Grigoriev I.V."/>
            <person name="Spatafora J.W."/>
            <person name="Stajich J.E."/>
            <person name="James T.Y."/>
        </authorList>
    </citation>
    <scope>NUCLEOTIDE SEQUENCE</scope>
    <source>
        <strain evidence="2">AG</strain>
    </source>
</reference>
<proteinExistence type="predicted"/>
<accession>A0AAD5HFU7</accession>
<sequence>MLCRLYWFSAFRLKKKLMNSGRTLPPFMAFSTSSSSISLMVIVRKRCWTLRIY</sequence>
<dbReference type="Proteomes" id="UP001206595">
    <property type="component" value="Unassembled WGS sequence"/>
</dbReference>
<organism evidence="2 3">
    <name type="scientific">Umbelopsis ramanniana AG</name>
    <dbReference type="NCBI Taxonomy" id="1314678"/>
    <lineage>
        <taxon>Eukaryota</taxon>
        <taxon>Fungi</taxon>
        <taxon>Fungi incertae sedis</taxon>
        <taxon>Mucoromycota</taxon>
        <taxon>Mucoromycotina</taxon>
        <taxon>Umbelopsidomycetes</taxon>
        <taxon>Umbelopsidales</taxon>
        <taxon>Umbelopsidaceae</taxon>
        <taxon>Umbelopsis</taxon>
    </lineage>
</organism>
<reference evidence="2" key="1">
    <citation type="submission" date="2021-06" db="EMBL/GenBank/DDBJ databases">
        <authorList>
            <consortium name="DOE Joint Genome Institute"/>
            <person name="Mondo S.J."/>
            <person name="Amses K.R."/>
            <person name="Simmons D.R."/>
            <person name="Longcore J.E."/>
            <person name="Seto K."/>
            <person name="Alves G.H."/>
            <person name="Bonds A.E."/>
            <person name="Quandt C.A."/>
            <person name="Davis W.J."/>
            <person name="Chang Y."/>
            <person name="Letcher P.M."/>
            <person name="Powell M.J."/>
            <person name="Kuo A."/>
            <person name="Labutti K."/>
            <person name="Pangilinan J."/>
            <person name="Andreopoulos W."/>
            <person name="Tritt A."/>
            <person name="Riley R."/>
            <person name="Hundley H."/>
            <person name="Johnson J."/>
            <person name="Lipzen A."/>
            <person name="Barry K."/>
            <person name="Berbee M.L."/>
            <person name="Buchler N.E."/>
            <person name="Grigoriev I.V."/>
            <person name="Spatafora J.W."/>
            <person name="Stajich J.E."/>
            <person name="James T.Y."/>
        </authorList>
    </citation>
    <scope>NUCLEOTIDE SEQUENCE</scope>
    <source>
        <strain evidence="2">AG</strain>
    </source>
</reference>
<gene>
    <name evidence="2" type="ORF">K450DRAFT_226932</name>
</gene>
<dbReference type="GeneID" id="75911990"/>
<evidence type="ECO:0000313" key="3">
    <source>
        <dbReference type="Proteomes" id="UP001206595"/>
    </source>
</evidence>
<evidence type="ECO:0000256" key="1">
    <source>
        <dbReference type="SAM" id="Phobius"/>
    </source>
</evidence>
<keyword evidence="3" id="KW-1185">Reference proteome</keyword>
<feature type="transmembrane region" description="Helical" evidence="1">
    <location>
        <begin position="24"/>
        <end position="43"/>
    </location>
</feature>
<keyword evidence="1" id="KW-0472">Membrane</keyword>
<name>A0AAD5HFU7_UMBRA</name>
<dbReference type="RefSeq" id="XP_051447799.1">
    <property type="nucleotide sequence ID" value="XM_051586642.1"/>
</dbReference>